<evidence type="ECO:0000313" key="1">
    <source>
        <dbReference type="EMBL" id="MQW05263.1"/>
    </source>
</evidence>
<protein>
    <recommendedName>
        <fullName evidence="2">DUF4440 domain-containing protein</fullName>
    </recommendedName>
</protein>
<name>A0A6A7ZQN6_RHIML</name>
<sequence length="64" mass="6989">MGTNIELIRQAGAFQTAHDADALAALFKEDAVFEPRIRRQGFRSGSAMGCSGSWEYRLEVGSPN</sequence>
<comment type="caution">
    <text evidence="1">The sequence shown here is derived from an EMBL/GenBank/DDBJ whole genome shotgun (WGS) entry which is preliminary data.</text>
</comment>
<gene>
    <name evidence="1" type="ORF">GHK45_16275</name>
</gene>
<organism evidence="1">
    <name type="scientific">Rhizobium meliloti</name>
    <name type="common">Ensifer meliloti</name>
    <name type="synonym">Sinorhizobium meliloti</name>
    <dbReference type="NCBI Taxonomy" id="382"/>
    <lineage>
        <taxon>Bacteria</taxon>
        <taxon>Pseudomonadati</taxon>
        <taxon>Pseudomonadota</taxon>
        <taxon>Alphaproteobacteria</taxon>
        <taxon>Hyphomicrobiales</taxon>
        <taxon>Rhizobiaceae</taxon>
        <taxon>Sinorhizobium/Ensifer group</taxon>
        <taxon>Sinorhizobium</taxon>
    </lineage>
</organism>
<dbReference type="InterPro" id="IPR032710">
    <property type="entry name" value="NTF2-like_dom_sf"/>
</dbReference>
<proteinExistence type="predicted"/>
<dbReference type="RefSeq" id="WP_153318351.1">
    <property type="nucleotide sequence ID" value="NZ_WISP01000122.1"/>
</dbReference>
<reference evidence="1" key="1">
    <citation type="journal article" date="2013" name="Genome Biol.">
        <title>Comparative genomics of the core and accessory genomes of 48 Sinorhizobium strains comprising five genospecies.</title>
        <authorList>
            <person name="Sugawara M."/>
            <person name="Epstein B."/>
            <person name="Badgley B.D."/>
            <person name="Unno T."/>
            <person name="Xu L."/>
            <person name="Reese J."/>
            <person name="Gyaneshwar P."/>
            <person name="Denny R."/>
            <person name="Mudge J."/>
            <person name="Bharti A.K."/>
            <person name="Farmer A.D."/>
            <person name="May G.D."/>
            <person name="Woodward J.E."/>
            <person name="Medigue C."/>
            <person name="Vallenet D."/>
            <person name="Lajus A."/>
            <person name="Rouy Z."/>
            <person name="Martinez-Vaz B."/>
            <person name="Tiffin P."/>
            <person name="Young N.D."/>
            <person name="Sadowsky M.J."/>
        </authorList>
    </citation>
    <scope>NUCLEOTIDE SEQUENCE</scope>
    <source>
        <strain evidence="1">M30</strain>
    </source>
</reference>
<dbReference type="AlphaFoldDB" id="A0A6A7ZQN6"/>
<dbReference type="EMBL" id="WISP01000122">
    <property type="protein sequence ID" value="MQW05263.1"/>
    <property type="molecule type" value="Genomic_DNA"/>
</dbReference>
<accession>A0A6A7ZQN6</accession>
<dbReference type="SUPFAM" id="SSF54427">
    <property type="entry name" value="NTF2-like"/>
    <property type="match status" value="1"/>
</dbReference>
<evidence type="ECO:0008006" key="2">
    <source>
        <dbReference type="Google" id="ProtNLM"/>
    </source>
</evidence>